<dbReference type="Gene3D" id="3.40.1380.10">
    <property type="match status" value="1"/>
</dbReference>
<reference evidence="14" key="2">
    <citation type="submission" date="2025-09" db="UniProtKB">
        <authorList>
            <consortium name="Ensembl"/>
        </authorList>
    </citation>
    <scope>IDENTIFICATION</scope>
</reference>
<dbReference type="Ensembl" id="ENSANIT00000004207.1">
    <property type="protein sequence ID" value="ENSANIP00000004072.1"/>
    <property type="gene ID" value="ENSANIG00000002733.1"/>
</dbReference>
<keyword evidence="15" id="KW-1185">Reference proteome</keyword>
<keyword evidence="3 13" id="KW-0813">Transport</keyword>
<evidence type="ECO:0000256" key="13">
    <source>
        <dbReference type="RuleBase" id="RU004001"/>
    </source>
</evidence>
<keyword evidence="7" id="KW-0496">Mitochondrion</keyword>
<keyword evidence="10 13" id="KW-0066">ATP synthesis</keyword>
<evidence type="ECO:0000256" key="12">
    <source>
        <dbReference type="ARBA" id="ARBA00065354"/>
    </source>
</evidence>
<evidence type="ECO:0000256" key="7">
    <source>
        <dbReference type="ARBA" id="ARBA00023128"/>
    </source>
</evidence>
<keyword evidence="8" id="KW-0472">Membrane</keyword>
<evidence type="ECO:0000256" key="10">
    <source>
        <dbReference type="ARBA" id="ARBA00023310"/>
    </source>
</evidence>
<evidence type="ECO:0000256" key="5">
    <source>
        <dbReference type="ARBA" id="ARBA00022792"/>
    </source>
</evidence>
<comment type="similarity">
    <text evidence="2 13">Belongs to the ATPase gamma chain family.</text>
</comment>
<evidence type="ECO:0000256" key="6">
    <source>
        <dbReference type="ARBA" id="ARBA00023065"/>
    </source>
</evidence>
<dbReference type="PIRSF" id="PIRSF039089">
    <property type="entry name" value="ATP_synthase_gamma"/>
    <property type="match status" value="1"/>
</dbReference>
<comment type="subunit">
    <text evidence="13">F-type ATPases have 2 components, CF(1) - the catalytic core - and CF(0) - the membrane proton channel. CF(1) and CF(0) have multiple subunits.</text>
</comment>
<accession>A0A8B9M800</accession>
<evidence type="ECO:0000313" key="14">
    <source>
        <dbReference type="Ensembl" id="ENSANIP00000004072.1"/>
    </source>
</evidence>
<dbReference type="Proteomes" id="UP000694541">
    <property type="component" value="Unplaced"/>
</dbReference>
<dbReference type="PRINTS" id="PR00126">
    <property type="entry name" value="ATPASEGAMMA"/>
</dbReference>
<dbReference type="InterPro" id="IPR000131">
    <property type="entry name" value="ATP_synth_F1_gsu"/>
</dbReference>
<evidence type="ECO:0000256" key="4">
    <source>
        <dbReference type="ARBA" id="ARBA00022781"/>
    </source>
</evidence>
<dbReference type="FunFam" id="3.40.1380.10:FF:000003">
    <property type="entry name" value="ATP synthase subunit gamma"/>
    <property type="match status" value="1"/>
</dbReference>
<dbReference type="GO" id="GO:0005743">
    <property type="term" value="C:mitochondrial inner membrane"/>
    <property type="evidence" value="ECO:0007669"/>
    <property type="project" value="UniProtKB-SubCell"/>
</dbReference>
<dbReference type="AlphaFoldDB" id="A0A8B9M800"/>
<dbReference type="PANTHER" id="PTHR11693">
    <property type="entry name" value="ATP SYNTHASE GAMMA CHAIN"/>
    <property type="match status" value="1"/>
</dbReference>
<comment type="subunit">
    <text evidence="12">Component of the ATP synthase complex composed at least of ATP5F1A/subunit alpha, ATP5F1B/subunit beta, ATP5MC1/subunit c (homooctomer), MT-ATP6/subunit a, MT-ATP8/subunit 8, ATP5ME/subunit e, ATP5MF/subunit f, ATP5MG/subunit g, ATP5MK/subunit k, ATP5MJ/subunit j, ATP5F1C/subunit gamma, ATP5F1D/subunit delta, ATP5F1E/subunit epsilon, ATP5PF/subunit F6, ATP5PB/subunit b, ATP5PD/subunit d, ATP5PO/subunit OSCP. ATP synthase complex consists of a soluble F(1) head domain (subunits alpha(3) and beta(3)) - the catalytic core - and a membrane F(0) domain - the membrane proton channel (subunits c, a, 8, e, f, g, k and j). These two domains are linked by a central stalk (subunits gamma, delta, and epsilon) rotating inside the F1 region and a stationary peripheral stalk (subunits F6, b, d, and OSCP). Interacts with FLVCR2; this interaction occurs in the absence of heme and is disrupted upon heme binding.</text>
</comment>
<evidence type="ECO:0000313" key="15">
    <source>
        <dbReference type="Proteomes" id="UP000694541"/>
    </source>
</evidence>
<evidence type="ECO:0000256" key="8">
    <source>
        <dbReference type="ARBA" id="ARBA00023136"/>
    </source>
</evidence>
<dbReference type="NCBIfam" id="TIGR01146">
    <property type="entry name" value="ATPsyn_F1gamma"/>
    <property type="match status" value="1"/>
</dbReference>
<evidence type="ECO:0000256" key="9">
    <source>
        <dbReference type="ARBA" id="ARBA00023196"/>
    </source>
</evidence>
<protein>
    <recommendedName>
        <fullName evidence="13">ATP synthase subunit gamma</fullName>
    </recommendedName>
</protein>
<keyword evidence="5" id="KW-0999">Mitochondrion inner membrane</keyword>
<dbReference type="GO" id="GO:0045259">
    <property type="term" value="C:proton-transporting ATP synthase complex"/>
    <property type="evidence" value="ECO:0007669"/>
    <property type="project" value="UniProtKB-KW"/>
</dbReference>
<dbReference type="GO" id="GO:0046933">
    <property type="term" value="F:proton-transporting ATP synthase activity, rotational mechanism"/>
    <property type="evidence" value="ECO:0007669"/>
    <property type="project" value="InterPro"/>
</dbReference>
<evidence type="ECO:0000256" key="11">
    <source>
        <dbReference type="ARBA" id="ARBA00058827"/>
    </source>
</evidence>
<dbReference type="CDD" id="cd12151">
    <property type="entry name" value="F1-ATPase_gamma"/>
    <property type="match status" value="1"/>
</dbReference>
<comment type="subcellular location">
    <subcellularLocation>
        <location evidence="1">Mitochondrion inner membrane</location>
        <topology evidence="1">Peripheral membrane protein</topology>
    </subcellularLocation>
</comment>
<evidence type="ECO:0000256" key="1">
    <source>
        <dbReference type="ARBA" id="ARBA00004637"/>
    </source>
</evidence>
<dbReference type="Gene3D" id="1.10.287.80">
    <property type="entry name" value="ATP synthase, gamma subunit, helix hairpin domain"/>
    <property type="match status" value="1"/>
</dbReference>
<reference evidence="14" key="1">
    <citation type="submission" date="2025-08" db="UniProtKB">
        <authorList>
            <consortium name="Ensembl"/>
        </authorList>
    </citation>
    <scope>IDENTIFICATION</scope>
</reference>
<dbReference type="InterPro" id="IPR035968">
    <property type="entry name" value="ATP_synth_F1_ATPase_gsu"/>
</dbReference>
<proteinExistence type="inferred from homology"/>
<keyword evidence="4 13" id="KW-0375">Hydrogen ion transport</keyword>
<comment type="function">
    <text evidence="11">Subunit gamma, of the mitochondrial membrane ATP synthase complex (F(1)F(0) ATP synthase or Complex V) that produces ATP from ADP in the presence of a proton gradient across the membrane which is generated by electron transport complexes of the respiratory chain. ATP synthase complex consist of a soluble F(1) head domain - the catalytic core - and a membrane F(1) domain - the membrane proton channel. These two domains are linked by a central stalk rotating inside the F(1) region and a stationary peripheral stalk. During catalysis, ATP synthesis in the catalytic domain of F(1) is coupled via a rotary mechanism of the central stalk subunits to proton translocation. In vivo, can only synthesize ATP although its ATP hydrolase activity can be activated artificially in vitro. With the central stalk subunit delta, is essential for the biogenesis of F(1) catalytic part of the ATP synthase complex namely in the formation of F1 assembly intermediate.</text>
</comment>
<evidence type="ECO:0000256" key="2">
    <source>
        <dbReference type="ARBA" id="ARBA00007681"/>
    </source>
</evidence>
<evidence type="ECO:0000256" key="3">
    <source>
        <dbReference type="ARBA" id="ARBA00022448"/>
    </source>
</evidence>
<name>A0A8B9M800_9AVES</name>
<dbReference type="SUPFAM" id="SSF52943">
    <property type="entry name" value="ATP synthase (F1-ATPase), gamma subunit"/>
    <property type="match status" value="1"/>
</dbReference>
<keyword evidence="9 13" id="KW-0139">CF(1)</keyword>
<dbReference type="PROSITE" id="PS00153">
    <property type="entry name" value="ATPASE_GAMMA"/>
    <property type="match status" value="1"/>
</dbReference>
<sequence>MSFMRFICALFVWFWGFFFLRNMARYFWMAVAITRRLKSIKNIQKITKSMKMVSAAKYARAERELKPARVYGTGALALYEKAEIKAPEDKKKHLLIGVSSDRGLCGAIHTSIAKTLKNEITNLSNAGKEVMVVGVGDKIRGLLQRTHGNYLLLTFKEVGRRPPSFGDASVIASELLNSGYEFDEGSVIYNRFRSSISWISHKSILSYFTESLSIYDDIDADVLRNYQEFTLANILYYSLKESTTSEQSARMTAMDNASKNASEMIDKLTLTFNRTRQAVITKELIEIISGAAAL</sequence>
<organism evidence="14 15">
    <name type="scientific">Accipiter nisus</name>
    <name type="common">Eurasian sparrowhawk</name>
    <dbReference type="NCBI Taxonomy" id="211598"/>
    <lineage>
        <taxon>Eukaryota</taxon>
        <taxon>Metazoa</taxon>
        <taxon>Chordata</taxon>
        <taxon>Craniata</taxon>
        <taxon>Vertebrata</taxon>
        <taxon>Euteleostomi</taxon>
        <taxon>Archelosauria</taxon>
        <taxon>Archosauria</taxon>
        <taxon>Dinosauria</taxon>
        <taxon>Saurischia</taxon>
        <taxon>Theropoda</taxon>
        <taxon>Coelurosauria</taxon>
        <taxon>Aves</taxon>
        <taxon>Neognathae</taxon>
        <taxon>Neoaves</taxon>
        <taxon>Telluraves</taxon>
        <taxon>Accipitrimorphae</taxon>
        <taxon>Accipitriformes</taxon>
        <taxon>Accipitridae</taxon>
        <taxon>Accipitrinae</taxon>
        <taxon>Accipiter</taxon>
    </lineage>
</organism>
<keyword evidence="6 13" id="KW-0406">Ion transport</keyword>
<dbReference type="PANTHER" id="PTHR11693:SF22">
    <property type="entry name" value="ATP SYNTHASE SUBUNIT GAMMA, MITOCHONDRIAL"/>
    <property type="match status" value="1"/>
</dbReference>
<dbReference type="Pfam" id="PF00231">
    <property type="entry name" value="ATP-synt"/>
    <property type="match status" value="1"/>
</dbReference>
<dbReference type="InterPro" id="IPR023632">
    <property type="entry name" value="ATP_synth_F1_gsu_CS"/>
</dbReference>